<feature type="domain" description="RNA polymerase sigma factor 70 region 4 type 2" evidence="7">
    <location>
        <begin position="126"/>
        <end position="178"/>
    </location>
</feature>
<evidence type="ECO:0000313" key="8">
    <source>
        <dbReference type="EMBL" id="GAA0743008.1"/>
    </source>
</evidence>
<comment type="caution">
    <text evidence="8">The sequence shown here is derived from an EMBL/GenBank/DDBJ whole genome shotgun (WGS) entry which is preliminary data.</text>
</comment>
<keyword evidence="9" id="KW-1185">Reference proteome</keyword>
<evidence type="ECO:0000259" key="7">
    <source>
        <dbReference type="Pfam" id="PF08281"/>
    </source>
</evidence>
<keyword evidence="3" id="KW-0731">Sigma factor</keyword>
<dbReference type="InterPro" id="IPR013249">
    <property type="entry name" value="RNA_pol_sigma70_r4_t2"/>
</dbReference>
<dbReference type="Gene3D" id="1.10.1740.10">
    <property type="match status" value="1"/>
</dbReference>
<evidence type="ECO:0000256" key="3">
    <source>
        <dbReference type="ARBA" id="ARBA00023082"/>
    </source>
</evidence>
<dbReference type="Pfam" id="PF04542">
    <property type="entry name" value="Sigma70_r2"/>
    <property type="match status" value="1"/>
</dbReference>
<dbReference type="PANTHER" id="PTHR43133:SF62">
    <property type="entry name" value="RNA POLYMERASE SIGMA FACTOR SIGZ"/>
    <property type="match status" value="1"/>
</dbReference>
<dbReference type="EMBL" id="BAAAEW010000004">
    <property type="protein sequence ID" value="GAA0743008.1"/>
    <property type="molecule type" value="Genomic_DNA"/>
</dbReference>
<sequence length="205" mass="22055">MARIALGDRAAFRALYDATAARLLGVVLRIQPDRGRAEEVLQEVFVKVWGAARGFDAERAQPMTWLYSLARHAAIDSLRRQKADPVRTVSPPASALAEGDDSDPLEQVAGDGPGPVDLMEQALQARAVRGCMGSLQNDQRQSLALAFYDGLTHAEVAQHLGQPLGTVKSWLRRGLLALQKCLAIGELGGRFGSGMTSMGDMSTRS</sequence>
<dbReference type="InterPro" id="IPR014284">
    <property type="entry name" value="RNA_pol_sigma-70_dom"/>
</dbReference>
<accession>A0ABN1JMR9</accession>
<dbReference type="Gene3D" id="1.10.10.10">
    <property type="entry name" value="Winged helix-like DNA-binding domain superfamily/Winged helix DNA-binding domain"/>
    <property type="match status" value="1"/>
</dbReference>
<evidence type="ECO:0000256" key="2">
    <source>
        <dbReference type="ARBA" id="ARBA00023015"/>
    </source>
</evidence>
<dbReference type="PANTHER" id="PTHR43133">
    <property type="entry name" value="RNA POLYMERASE ECF-TYPE SIGMA FACTO"/>
    <property type="match status" value="1"/>
</dbReference>
<feature type="domain" description="RNA polymerase sigma-70 region 2" evidence="6">
    <location>
        <begin position="15"/>
        <end position="82"/>
    </location>
</feature>
<evidence type="ECO:0000256" key="5">
    <source>
        <dbReference type="SAM" id="MobiDB-lite"/>
    </source>
</evidence>
<dbReference type="InterPro" id="IPR036388">
    <property type="entry name" value="WH-like_DNA-bd_sf"/>
</dbReference>
<dbReference type="SUPFAM" id="SSF88659">
    <property type="entry name" value="Sigma3 and sigma4 domains of RNA polymerase sigma factors"/>
    <property type="match status" value="1"/>
</dbReference>
<reference evidence="8 9" key="1">
    <citation type="journal article" date="2019" name="Int. J. Syst. Evol. Microbiol.">
        <title>The Global Catalogue of Microorganisms (GCM) 10K type strain sequencing project: providing services to taxonomists for standard genome sequencing and annotation.</title>
        <authorList>
            <consortium name="The Broad Institute Genomics Platform"/>
            <consortium name="The Broad Institute Genome Sequencing Center for Infectious Disease"/>
            <person name="Wu L."/>
            <person name="Ma J."/>
        </authorList>
    </citation>
    <scope>NUCLEOTIDE SEQUENCE [LARGE SCALE GENOMIC DNA]</scope>
    <source>
        <strain evidence="8 9">JCM 15503</strain>
    </source>
</reference>
<dbReference type="InterPro" id="IPR007627">
    <property type="entry name" value="RNA_pol_sigma70_r2"/>
</dbReference>
<evidence type="ECO:0000256" key="1">
    <source>
        <dbReference type="ARBA" id="ARBA00010641"/>
    </source>
</evidence>
<name>A0ABN1JMR9_9BURK</name>
<organism evidence="8 9">
    <name type="scientific">Ideonella azotifigens</name>
    <dbReference type="NCBI Taxonomy" id="513160"/>
    <lineage>
        <taxon>Bacteria</taxon>
        <taxon>Pseudomonadati</taxon>
        <taxon>Pseudomonadota</taxon>
        <taxon>Betaproteobacteria</taxon>
        <taxon>Burkholderiales</taxon>
        <taxon>Sphaerotilaceae</taxon>
        <taxon>Ideonella</taxon>
    </lineage>
</organism>
<evidence type="ECO:0000313" key="9">
    <source>
        <dbReference type="Proteomes" id="UP001500279"/>
    </source>
</evidence>
<dbReference type="InterPro" id="IPR039425">
    <property type="entry name" value="RNA_pol_sigma-70-like"/>
</dbReference>
<dbReference type="Pfam" id="PF08281">
    <property type="entry name" value="Sigma70_r4_2"/>
    <property type="match status" value="1"/>
</dbReference>
<dbReference type="Proteomes" id="UP001500279">
    <property type="component" value="Unassembled WGS sequence"/>
</dbReference>
<evidence type="ECO:0000256" key="4">
    <source>
        <dbReference type="ARBA" id="ARBA00023163"/>
    </source>
</evidence>
<dbReference type="SUPFAM" id="SSF88946">
    <property type="entry name" value="Sigma2 domain of RNA polymerase sigma factors"/>
    <property type="match status" value="1"/>
</dbReference>
<dbReference type="CDD" id="cd06171">
    <property type="entry name" value="Sigma70_r4"/>
    <property type="match status" value="1"/>
</dbReference>
<dbReference type="InterPro" id="IPR013324">
    <property type="entry name" value="RNA_pol_sigma_r3/r4-like"/>
</dbReference>
<keyword evidence="4" id="KW-0804">Transcription</keyword>
<keyword evidence="2" id="KW-0805">Transcription regulation</keyword>
<dbReference type="InterPro" id="IPR013325">
    <property type="entry name" value="RNA_pol_sigma_r2"/>
</dbReference>
<comment type="similarity">
    <text evidence="1">Belongs to the sigma-70 factor family. ECF subfamily.</text>
</comment>
<dbReference type="NCBIfam" id="TIGR02937">
    <property type="entry name" value="sigma70-ECF"/>
    <property type="match status" value="1"/>
</dbReference>
<gene>
    <name evidence="8" type="ORF">GCM10009107_07100</name>
</gene>
<evidence type="ECO:0000259" key="6">
    <source>
        <dbReference type="Pfam" id="PF04542"/>
    </source>
</evidence>
<protein>
    <submittedName>
        <fullName evidence="8">Sigma-70 family RNA polymerase sigma factor</fullName>
    </submittedName>
</protein>
<proteinExistence type="inferred from homology"/>
<feature type="region of interest" description="Disordered" evidence="5">
    <location>
        <begin position="81"/>
        <end position="107"/>
    </location>
</feature>